<feature type="domain" description="Transposase IS110-like N-terminal" evidence="2">
    <location>
        <begin position="15"/>
        <end position="161"/>
    </location>
</feature>
<dbReference type="PANTHER" id="PTHR33055:SF16">
    <property type="entry name" value="TRANSPOSASE FOR INSERTION SEQUENCE ELEMENT IS1547"/>
    <property type="match status" value="1"/>
</dbReference>
<evidence type="ECO:0000259" key="2">
    <source>
        <dbReference type="Pfam" id="PF01548"/>
    </source>
</evidence>
<dbReference type="EMBL" id="FPBA01000069">
    <property type="protein sequence ID" value="SFU10808.1"/>
    <property type="molecule type" value="Genomic_DNA"/>
</dbReference>
<feature type="non-terminal residue" evidence="3">
    <location>
        <position position="241"/>
    </location>
</feature>
<name>A0A1I7DGL2_9ACTN</name>
<dbReference type="InterPro" id="IPR002525">
    <property type="entry name" value="Transp_IS110-like_N"/>
</dbReference>
<dbReference type="PANTHER" id="PTHR33055">
    <property type="entry name" value="TRANSPOSASE FOR INSERTION SEQUENCE ELEMENT IS1111A"/>
    <property type="match status" value="1"/>
</dbReference>
<dbReference type="GO" id="GO:0003677">
    <property type="term" value="F:DNA binding"/>
    <property type="evidence" value="ECO:0007669"/>
    <property type="project" value="InterPro"/>
</dbReference>
<evidence type="ECO:0000313" key="3">
    <source>
        <dbReference type="EMBL" id="SFU10808.1"/>
    </source>
</evidence>
<dbReference type="RefSeq" id="WP_139246146.1">
    <property type="nucleotide sequence ID" value="NZ_FPBA01000069.1"/>
</dbReference>
<organism evidence="3 4">
    <name type="scientific">Geodermatophilus amargosae</name>
    <dbReference type="NCBI Taxonomy" id="1296565"/>
    <lineage>
        <taxon>Bacteria</taxon>
        <taxon>Bacillati</taxon>
        <taxon>Actinomycetota</taxon>
        <taxon>Actinomycetes</taxon>
        <taxon>Geodermatophilales</taxon>
        <taxon>Geodermatophilaceae</taxon>
        <taxon>Geodermatophilus</taxon>
    </lineage>
</organism>
<sequence>MTQTTVAPAGRIVTVGVDTHSDIHVAVALDQLGRRLGSITVPTTPAGYQELETWARQFGEINAFGIEGTGSWGAGLARVLRDHDHRLIEVNRPDRSARHRQGKSDPLDAEAAARAVLAGTATAHPKAGEGTVEMIRSLQVARRSAQKARSQAANQIRALLVTAPTGLREQLRSASLQELVRIASRWRTGSTPDTHLLVAKHALRSLARRHQDLTEEIRDLDTHLTRLVQQTAPQLLAVRGL</sequence>
<evidence type="ECO:0000256" key="1">
    <source>
        <dbReference type="SAM" id="Coils"/>
    </source>
</evidence>
<protein>
    <submittedName>
        <fullName evidence="3">Transposase</fullName>
    </submittedName>
</protein>
<dbReference type="Proteomes" id="UP000199546">
    <property type="component" value="Unassembled WGS sequence"/>
</dbReference>
<dbReference type="InterPro" id="IPR047650">
    <property type="entry name" value="Transpos_IS110"/>
</dbReference>
<feature type="coiled-coil region" evidence="1">
    <location>
        <begin position="203"/>
        <end position="230"/>
    </location>
</feature>
<evidence type="ECO:0000313" key="4">
    <source>
        <dbReference type="Proteomes" id="UP000199546"/>
    </source>
</evidence>
<keyword evidence="4" id="KW-1185">Reference proteome</keyword>
<keyword evidence="1" id="KW-0175">Coiled coil</keyword>
<dbReference type="AlphaFoldDB" id="A0A1I7DGL2"/>
<proteinExistence type="predicted"/>
<dbReference type="GO" id="GO:0006313">
    <property type="term" value="P:DNA transposition"/>
    <property type="evidence" value="ECO:0007669"/>
    <property type="project" value="InterPro"/>
</dbReference>
<accession>A0A1I7DGL2</accession>
<dbReference type="GO" id="GO:0004803">
    <property type="term" value="F:transposase activity"/>
    <property type="evidence" value="ECO:0007669"/>
    <property type="project" value="InterPro"/>
</dbReference>
<reference evidence="4" key="1">
    <citation type="submission" date="2016-10" db="EMBL/GenBank/DDBJ databases">
        <authorList>
            <person name="Varghese N."/>
            <person name="Submissions S."/>
        </authorList>
    </citation>
    <scope>NUCLEOTIDE SEQUENCE [LARGE SCALE GENOMIC DNA]</scope>
    <source>
        <strain evidence="4">DSM 46136</strain>
    </source>
</reference>
<dbReference type="OrthoDB" id="4337860at2"/>
<gene>
    <name evidence="3" type="ORF">SAMN05660657_05742</name>
</gene>
<dbReference type="Pfam" id="PF01548">
    <property type="entry name" value="DEDD_Tnp_IS110"/>
    <property type="match status" value="1"/>
</dbReference>